<dbReference type="EMBL" id="CM023483">
    <property type="protein sequence ID" value="KAH6935836.1"/>
    <property type="molecule type" value="Genomic_DNA"/>
</dbReference>
<gene>
    <name evidence="1" type="ORF">HPB50_010525</name>
</gene>
<organism evidence="1 2">
    <name type="scientific">Hyalomma asiaticum</name>
    <name type="common">Tick</name>
    <dbReference type="NCBI Taxonomy" id="266040"/>
    <lineage>
        <taxon>Eukaryota</taxon>
        <taxon>Metazoa</taxon>
        <taxon>Ecdysozoa</taxon>
        <taxon>Arthropoda</taxon>
        <taxon>Chelicerata</taxon>
        <taxon>Arachnida</taxon>
        <taxon>Acari</taxon>
        <taxon>Parasitiformes</taxon>
        <taxon>Ixodida</taxon>
        <taxon>Ixodoidea</taxon>
        <taxon>Ixodidae</taxon>
        <taxon>Hyalomminae</taxon>
        <taxon>Hyalomma</taxon>
    </lineage>
</organism>
<proteinExistence type="predicted"/>
<keyword evidence="2" id="KW-1185">Reference proteome</keyword>
<evidence type="ECO:0000313" key="1">
    <source>
        <dbReference type="EMBL" id="KAH6935836.1"/>
    </source>
</evidence>
<sequence length="187" mass="21671">MDEPLLILRFPKKLWKIVDDCKSGAIAWAEDGTSIVIDYLKFQYDYLDNPLDTVKTKIITSFIRQLNLYGFRKVTPHYRTSGKSTECPTDLPHIFRNDSFVRGRPDLLHEATRKAVALRSRQRKHRSFVHKALIQQIYNGHLEGHLMQYQAEEKGKRAIKQHDRGSTHDSCNIDSVCVSRSEQKASE</sequence>
<protein>
    <submittedName>
        <fullName evidence="1">Uncharacterized protein</fullName>
    </submittedName>
</protein>
<accession>A0ACB7SLI7</accession>
<comment type="caution">
    <text evidence="1">The sequence shown here is derived from an EMBL/GenBank/DDBJ whole genome shotgun (WGS) entry which is preliminary data.</text>
</comment>
<name>A0ACB7SLI7_HYAAI</name>
<evidence type="ECO:0000313" key="2">
    <source>
        <dbReference type="Proteomes" id="UP000821845"/>
    </source>
</evidence>
<reference evidence="1" key="1">
    <citation type="submission" date="2020-05" db="EMBL/GenBank/DDBJ databases">
        <title>Large-scale comparative analyses of tick genomes elucidate their genetic diversity and vector capacities.</title>
        <authorList>
            <person name="Jia N."/>
            <person name="Wang J."/>
            <person name="Shi W."/>
            <person name="Du L."/>
            <person name="Sun Y."/>
            <person name="Zhan W."/>
            <person name="Jiang J."/>
            <person name="Wang Q."/>
            <person name="Zhang B."/>
            <person name="Ji P."/>
            <person name="Sakyi L.B."/>
            <person name="Cui X."/>
            <person name="Yuan T."/>
            <person name="Jiang B."/>
            <person name="Yang W."/>
            <person name="Lam T.T.-Y."/>
            <person name="Chang Q."/>
            <person name="Ding S."/>
            <person name="Wang X."/>
            <person name="Zhu J."/>
            <person name="Ruan X."/>
            <person name="Zhao L."/>
            <person name="Wei J."/>
            <person name="Que T."/>
            <person name="Du C."/>
            <person name="Cheng J."/>
            <person name="Dai P."/>
            <person name="Han X."/>
            <person name="Huang E."/>
            <person name="Gao Y."/>
            <person name="Liu J."/>
            <person name="Shao H."/>
            <person name="Ye R."/>
            <person name="Li L."/>
            <person name="Wei W."/>
            <person name="Wang X."/>
            <person name="Wang C."/>
            <person name="Yang T."/>
            <person name="Huo Q."/>
            <person name="Li W."/>
            <person name="Guo W."/>
            <person name="Chen H."/>
            <person name="Zhou L."/>
            <person name="Ni X."/>
            <person name="Tian J."/>
            <person name="Zhou Y."/>
            <person name="Sheng Y."/>
            <person name="Liu T."/>
            <person name="Pan Y."/>
            <person name="Xia L."/>
            <person name="Li J."/>
            <person name="Zhao F."/>
            <person name="Cao W."/>
        </authorList>
    </citation>
    <scope>NUCLEOTIDE SEQUENCE</scope>
    <source>
        <strain evidence="1">Hyas-2018</strain>
    </source>
</reference>
<dbReference type="Proteomes" id="UP000821845">
    <property type="component" value="Chromosome 3"/>
</dbReference>